<evidence type="ECO:0000313" key="2">
    <source>
        <dbReference type="Proteomes" id="UP001049518"/>
    </source>
</evidence>
<gene>
    <name evidence="1" type="ORF">AGRA3207_002506</name>
</gene>
<accession>A0ABX8QSM5</accession>
<organism evidence="1 2">
    <name type="scientific">Actinomadura graeca</name>
    <dbReference type="NCBI Taxonomy" id="2750812"/>
    <lineage>
        <taxon>Bacteria</taxon>
        <taxon>Bacillati</taxon>
        <taxon>Actinomycetota</taxon>
        <taxon>Actinomycetes</taxon>
        <taxon>Streptosporangiales</taxon>
        <taxon>Thermomonosporaceae</taxon>
        <taxon>Actinomadura</taxon>
    </lineage>
</organism>
<protein>
    <submittedName>
        <fullName evidence="1">XRE family transcriptional regulator</fullName>
    </submittedName>
</protein>
<keyword evidence="2" id="KW-1185">Reference proteome</keyword>
<proteinExistence type="predicted"/>
<dbReference type="EMBL" id="CP059572">
    <property type="protein sequence ID" value="QXJ21633.1"/>
    <property type="molecule type" value="Genomic_DNA"/>
</dbReference>
<sequence length="330" mass="35357">MKRRAALQSVAALGAGAVVSVSLSSESFSGVHKVLDHTVDVDEWDQAVHEYGQRIMTQPTGALVNNLTADILRVSQCLDRTQDLRDRAGLMRVSAGLSGLLAIEMGDVGDTRAARVSWSAARHAADASGDCALRVWVRGRAAEDAHWAGRTDQVVTDLADEAIGIAAGKPSPGLARAHAARAAVAASRGDDKSAIASIRRINETFERLSRPTDEQSVLSYRESQLRWAESFVFTRLGDRRAESVLAQALALYPVDAQGPITNLKLMQAAALVREGDADSGLRHAVTIIQHRPDAVTAGTRLLARQILRALPDRGRTLPAARELRALTSVA</sequence>
<evidence type="ECO:0000313" key="1">
    <source>
        <dbReference type="EMBL" id="QXJ21633.1"/>
    </source>
</evidence>
<reference evidence="1" key="1">
    <citation type="submission" date="2020-07" db="EMBL/GenBank/DDBJ databases">
        <authorList>
            <person name="Tarantini F.S."/>
            <person name="Hong K.W."/>
            <person name="Chan K.G."/>
        </authorList>
    </citation>
    <scope>NUCLEOTIDE SEQUENCE</scope>
    <source>
        <strain evidence="1">32-07</strain>
    </source>
</reference>
<dbReference type="Proteomes" id="UP001049518">
    <property type="component" value="Chromosome"/>
</dbReference>
<name>A0ABX8QSM5_9ACTN</name>
<dbReference type="RefSeq" id="WP_231334798.1">
    <property type="nucleotide sequence ID" value="NZ_CP059572.1"/>
</dbReference>